<evidence type="ECO:0000313" key="3">
    <source>
        <dbReference type="Proteomes" id="UP001066276"/>
    </source>
</evidence>
<dbReference type="AlphaFoldDB" id="A0AAV7QCW2"/>
<reference evidence="2" key="1">
    <citation type="journal article" date="2022" name="bioRxiv">
        <title>Sequencing and chromosome-scale assembly of the giantPleurodeles waltlgenome.</title>
        <authorList>
            <person name="Brown T."/>
            <person name="Elewa A."/>
            <person name="Iarovenko S."/>
            <person name="Subramanian E."/>
            <person name="Araus A.J."/>
            <person name="Petzold A."/>
            <person name="Susuki M."/>
            <person name="Suzuki K.-i.T."/>
            <person name="Hayashi T."/>
            <person name="Toyoda A."/>
            <person name="Oliveira C."/>
            <person name="Osipova E."/>
            <person name="Leigh N.D."/>
            <person name="Simon A."/>
            <person name="Yun M.H."/>
        </authorList>
    </citation>
    <scope>NUCLEOTIDE SEQUENCE</scope>
    <source>
        <strain evidence="2">20211129_DDA</strain>
        <tissue evidence="2">Liver</tissue>
    </source>
</reference>
<evidence type="ECO:0000313" key="2">
    <source>
        <dbReference type="EMBL" id="KAJ1136010.1"/>
    </source>
</evidence>
<gene>
    <name evidence="2" type="ORF">NDU88_002437</name>
</gene>
<feature type="region of interest" description="Disordered" evidence="1">
    <location>
        <begin position="20"/>
        <end position="69"/>
    </location>
</feature>
<sequence length="154" mass="16619">MRAPESVRPPLARTLQCRSQLPRVPSAAGRLSSALPPQNEIKEPPTYLPGRGAARTGLHPTPSVGRRPLFPKVSPSFRLVVLMQRSRTRLDFGEGGGRRTGTVTSDLTYIRASPGIQAAGQRDTVRAVNSLYMALSASRYSTGIGSPVGKPWEE</sequence>
<proteinExistence type="predicted"/>
<keyword evidence="3" id="KW-1185">Reference proteome</keyword>
<organism evidence="2 3">
    <name type="scientific">Pleurodeles waltl</name>
    <name type="common">Iberian ribbed newt</name>
    <dbReference type="NCBI Taxonomy" id="8319"/>
    <lineage>
        <taxon>Eukaryota</taxon>
        <taxon>Metazoa</taxon>
        <taxon>Chordata</taxon>
        <taxon>Craniata</taxon>
        <taxon>Vertebrata</taxon>
        <taxon>Euteleostomi</taxon>
        <taxon>Amphibia</taxon>
        <taxon>Batrachia</taxon>
        <taxon>Caudata</taxon>
        <taxon>Salamandroidea</taxon>
        <taxon>Salamandridae</taxon>
        <taxon>Pleurodelinae</taxon>
        <taxon>Pleurodeles</taxon>
    </lineage>
</organism>
<comment type="caution">
    <text evidence="2">The sequence shown here is derived from an EMBL/GenBank/DDBJ whole genome shotgun (WGS) entry which is preliminary data.</text>
</comment>
<evidence type="ECO:0000256" key="1">
    <source>
        <dbReference type="SAM" id="MobiDB-lite"/>
    </source>
</evidence>
<protein>
    <submittedName>
        <fullName evidence="2">Uncharacterized protein</fullName>
    </submittedName>
</protein>
<name>A0AAV7QCW2_PLEWA</name>
<dbReference type="Proteomes" id="UP001066276">
    <property type="component" value="Chromosome 6"/>
</dbReference>
<accession>A0AAV7QCW2</accession>
<dbReference type="EMBL" id="JANPWB010000010">
    <property type="protein sequence ID" value="KAJ1136010.1"/>
    <property type="molecule type" value="Genomic_DNA"/>
</dbReference>